<dbReference type="HAMAP" id="MF_00152">
    <property type="entry name" value="Nfo"/>
    <property type="match status" value="1"/>
</dbReference>
<dbReference type="PANTHER" id="PTHR21445">
    <property type="entry name" value="ENDONUCLEASE IV ENDODEOXYRIBONUCLEASE IV"/>
    <property type="match status" value="1"/>
</dbReference>
<proteinExistence type="inferred from homology"/>
<name>A0AAW1RID2_9CHLO</name>
<dbReference type="AlphaFoldDB" id="A0AAW1RID2"/>
<sequence length="326" mass="35116">MWGPAPQPVVLAAPAVLARKWVGAHVSAAGGIERAVVNAAAIGARAFALDTRSKRRWETPPLDPARAEAFRAACAAFGFSPSQILPHGSYLVNLGSQDEDLLAKSYTAFVGELRRCEAMGIQLFNIHPGTTSGMCDPEVSMRGISAAINRALAETRGVCVVLENVAGQGSSVGHSFEQLKFMIELVDDKSRIGVCLDTCHLFAAGYDVSTRESYEQTIRSFDEVVGLHFLKGMHINDSKCALGSRKDRHENIGRGMIGIECFKHLMNDPRLDGIPLIVETPVACKGPALDYKRSLAAAAPVFKQAEADVGQSTQKHDVALLYSLVR</sequence>
<dbReference type="PANTHER" id="PTHR21445:SF0">
    <property type="entry name" value="APURINIC-APYRIMIDINIC ENDONUCLEASE"/>
    <property type="match status" value="1"/>
</dbReference>
<dbReference type="GO" id="GO:0006284">
    <property type="term" value="P:base-excision repair"/>
    <property type="evidence" value="ECO:0007669"/>
    <property type="project" value="TreeGrafter"/>
</dbReference>
<evidence type="ECO:0000256" key="3">
    <source>
        <dbReference type="ARBA" id="ARBA00022723"/>
    </source>
</evidence>
<dbReference type="InterPro" id="IPR036237">
    <property type="entry name" value="Xyl_isomerase-like_sf"/>
</dbReference>
<keyword evidence="5" id="KW-0378">Hydrolase</keyword>
<comment type="cofactor">
    <cofactor evidence="1">
        <name>Zn(2+)</name>
        <dbReference type="ChEBI" id="CHEBI:29105"/>
    </cofactor>
</comment>
<evidence type="ECO:0000313" key="9">
    <source>
        <dbReference type="EMBL" id="KAK9833338.1"/>
    </source>
</evidence>
<dbReference type="NCBIfam" id="NF002199">
    <property type="entry name" value="PRK01060.1-4"/>
    <property type="match status" value="1"/>
</dbReference>
<feature type="domain" description="Xylose isomerase-like TIM barrel" evidence="8">
    <location>
        <begin position="38"/>
        <end position="295"/>
    </location>
</feature>
<keyword evidence="3" id="KW-0479">Metal-binding</keyword>
<reference evidence="9 10" key="1">
    <citation type="journal article" date="2024" name="Nat. Commun.">
        <title>Phylogenomics reveals the evolutionary origins of lichenization in chlorophyte algae.</title>
        <authorList>
            <person name="Puginier C."/>
            <person name="Libourel C."/>
            <person name="Otte J."/>
            <person name="Skaloud P."/>
            <person name="Haon M."/>
            <person name="Grisel S."/>
            <person name="Petersen M."/>
            <person name="Berrin J.G."/>
            <person name="Delaux P.M."/>
            <person name="Dal Grande F."/>
            <person name="Keller J."/>
        </authorList>
    </citation>
    <scope>NUCLEOTIDE SEQUENCE [LARGE SCALE GENOMIC DNA]</scope>
    <source>
        <strain evidence="9 10">SAG 245.80</strain>
    </source>
</reference>
<keyword evidence="4" id="KW-0227">DNA damage</keyword>
<dbReference type="PROSITE" id="PS00730">
    <property type="entry name" value="AP_NUCLEASE_F2_2"/>
    <property type="match status" value="1"/>
</dbReference>
<dbReference type="GO" id="GO:0005634">
    <property type="term" value="C:nucleus"/>
    <property type="evidence" value="ECO:0007669"/>
    <property type="project" value="TreeGrafter"/>
</dbReference>
<dbReference type="SUPFAM" id="SSF51658">
    <property type="entry name" value="Xylose isomerase-like"/>
    <property type="match status" value="1"/>
</dbReference>
<evidence type="ECO:0000256" key="5">
    <source>
        <dbReference type="ARBA" id="ARBA00022801"/>
    </source>
</evidence>
<protein>
    <recommendedName>
        <fullName evidence="8">Xylose isomerase-like TIM barrel domain-containing protein</fullName>
    </recommendedName>
</protein>
<comment type="similarity">
    <text evidence="2">Belongs to the AP endonuclease 2 family.</text>
</comment>
<dbReference type="InterPro" id="IPR001719">
    <property type="entry name" value="AP_endonuc_2"/>
</dbReference>
<dbReference type="InterPro" id="IPR013022">
    <property type="entry name" value="Xyl_isomerase-like_TIM-brl"/>
</dbReference>
<dbReference type="FunFam" id="3.20.20.150:FF:000001">
    <property type="entry name" value="Probable endonuclease 4"/>
    <property type="match status" value="1"/>
</dbReference>
<dbReference type="InterPro" id="IPR018246">
    <property type="entry name" value="AP_endonuc_F2_Zn_BS"/>
</dbReference>
<evidence type="ECO:0000259" key="8">
    <source>
        <dbReference type="Pfam" id="PF01261"/>
    </source>
</evidence>
<dbReference type="EMBL" id="JALJOU010000037">
    <property type="protein sequence ID" value="KAK9833338.1"/>
    <property type="molecule type" value="Genomic_DNA"/>
</dbReference>
<dbReference type="GO" id="GO:0003677">
    <property type="term" value="F:DNA binding"/>
    <property type="evidence" value="ECO:0007669"/>
    <property type="project" value="InterPro"/>
</dbReference>
<dbReference type="GO" id="GO:0005739">
    <property type="term" value="C:mitochondrion"/>
    <property type="evidence" value="ECO:0007669"/>
    <property type="project" value="TreeGrafter"/>
</dbReference>
<evidence type="ECO:0000256" key="7">
    <source>
        <dbReference type="ARBA" id="ARBA00023204"/>
    </source>
</evidence>
<dbReference type="PROSITE" id="PS00731">
    <property type="entry name" value="AP_NUCLEASE_F2_3"/>
    <property type="match status" value="1"/>
</dbReference>
<dbReference type="PROSITE" id="PS51432">
    <property type="entry name" value="AP_NUCLEASE_F2_4"/>
    <property type="match status" value="1"/>
</dbReference>
<evidence type="ECO:0000256" key="1">
    <source>
        <dbReference type="ARBA" id="ARBA00001947"/>
    </source>
</evidence>
<comment type="caution">
    <text evidence="9">The sequence shown here is derived from an EMBL/GenBank/DDBJ whole genome shotgun (WGS) entry which is preliminary data.</text>
</comment>
<accession>A0AAW1RID2</accession>
<dbReference type="NCBIfam" id="TIGR00587">
    <property type="entry name" value="nfo"/>
    <property type="match status" value="1"/>
</dbReference>
<dbReference type="GO" id="GO:0003906">
    <property type="term" value="F:DNA-(apurinic or apyrimidinic site) endonuclease activity"/>
    <property type="evidence" value="ECO:0007669"/>
    <property type="project" value="TreeGrafter"/>
</dbReference>
<dbReference type="GO" id="GO:0008270">
    <property type="term" value="F:zinc ion binding"/>
    <property type="evidence" value="ECO:0007669"/>
    <property type="project" value="InterPro"/>
</dbReference>
<evidence type="ECO:0000256" key="4">
    <source>
        <dbReference type="ARBA" id="ARBA00022763"/>
    </source>
</evidence>
<dbReference type="Pfam" id="PF01261">
    <property type="entry name" value="AP_endonuc_2"/>
    <property type="match status" value="1"/>
</dbReference>
<organism evidence="9 10">
    <name type="scientific">Elliptochloris bilobata</name>
    <dbReference type="NCBI Taxonomy" id="381761"/>
    <lineage>
        <taxon>Eukaryota</taxon>
        <taxon>Viridiplantae</taxon>
        <taxon>Chlorophyta</taxon>
        <taxon>core chlorophytes</taxon>
        <taxon>Trebouxiophyceae</taxon>
        <taxon>Trebouxiophyceae incertae sedis</taxon>
        <taxon>Elliptochloris clade</taxon>
        <taxon>Elliptochloris</taxon>
    </lineage>
</organism>
<dbReference type="Proteomes" id="UP001445335">
    <property type="component" value="Unassembled WGS sequence"/>
</dbReference>
<evidence type="ECO:0000256" key="6">
    <source>
        <dbReference type="ARBA" id="ARBA00022833"/>
    </source>
</evidence>
<keyword evidence="7" id="KW-0234">DNA repair</keyword>
<keyword evidence="6" id="KW-0862">Zinc</keyword>
<dbReference type="Gene3D" id="3.20.20.150">
    <property type="entry name" value="Divalent-metal-dependent TIM barrel enzymes"/>
    <property type="match status" value="1"/>
</dbReference>
<evidence type="ECO:0000256" key="2">
    <source>
        <dbReference type="ARBA" id="ARBA00005340"/>
    </source>
</evidence>
<dbReference type="SMART" id="SM00518">
    <property type="entry name" value="AP2Ec"/>
    <property type="match status" value="1"/>
</dbReference>
<gene>
    <name evidence="9" type="ORF">WJX81_007877</name>
</gene>
<dbReference type="GO" id="GO:0008081">
    <property type="term" value="F:phosphoric diester hydrolase activity"/>
    <property type="evidence" value="ECO:0007669"/>
    <property type="project" value="TreeGrafter"/>
</dbReference>
<keyword evidence="10" id="KW-1185">Reference proteome</keyword>
<evidence type="ECO:0000313" key="10">
    <source>
        <dbReference type="Proteomes" id="UP001445335"/>
    </source>
</evidence>
<dbReference type="CDD" id="cd00019">
    <property type="entry name" value="AP2Ec"/>
    <property type="match status" value="1"/>
</dbReference>